<dbReference type="InterPro" id="IPR006594">
    <property type="entry name" value="LisH"/>
</dbReference>
<feature type="compositionally biased region" description="Polar residues" evidence="1">
    <location>
        <begin position="169"/>
        <end position="190"/>
    </location>
</feature>
<feature type="compositionally biased region" description="Polar residues" evidence="1">
    <location>
        <begin position="119"/>
        <end position="133"/>
    </location>
</feature>
<organism evidence="2">
    <name type="scientific">Arcella intermedia</name>
    <dbReference type="NCBI Taxonomy" id="1963864"/>
    <lineage>
        <taxon>Eukaryota</taxon>
        <taxon>Amoebozoa</taxon>
        <taxon>Tubulinea</taxon>
        <taxon>Elardia</taxon>
        <taxon>Arcellinida</taxon>
        <taxon>Sphaerothecina</taxon>
        <taxon>Arcellidae</taxon>
        <taxon>Arcella</taxon>
    </lineage>
</organism>
<feature type="compositionally biased region" description="Low complexity" evidence="1">
    <location>
        <begin position="249"/>
        <end position="262"/>
    </location>
</feature>
<feature type="compositionally biased region" description="Low complexity" evidence="1">
    <location>
        <begin position="621"/>
        <end position="632"/>
    </location>
</feature>
<feature type="region of interest" description="Disordered" evidence="1">
    <location>
        <begin position="370"/>
        <end position="657"/>
    </location>
</feature>
<dbReference type="PANTHER" id="PTHR44376">
    <property type="entry name" value="TRANSCRIPTIONAL REGULATOR OF FILAMENTOUS GROWTH FLO8"/>
    <property type="match status" value="1"/>
</dbReference>
<feature type="compositionally biased region" description="Low complexity" evidence="1">
    <location>
        <begin position="543"/>
        <end position="581"/>
    </location>
</feature>
<dbReference type="PANTHER" id="PTHR44376:SF5">
    <property type="entry name" value="TRANSCRIPTIONAL COREPRESSOR LEUNIG ISOFORM X1"/>
    <property type="match status" value="1"/>
</dbReference>
<name>A0A6B2KZQ1_9EUKA</name>
<dbReference type="GO" id="GO:0003714">
    <property type="term" value="F:transcription corepressor activity"/>
    <property type="evidence" value="ECO:0007669"/>
    <property type="project" value="InterPro"/>
</dbReference>
<dbReference type="Pfam" id="PF08513">
    <property type="entry name" value="LisH"/>
    <property type="match status" value="1"/>
</dbReference>
<accession>A0A6B2KZQ1</accession>
<proteinExistence type="predicted"/>
<dbReference type="AlphaFoldDB" id="A0A6B2KZQ1"/>
<feature type="compositionally biased region" description="Polar residues" evidence="1">
    <location>
        <begin position="589"/>
        <end position="598"/>
    </location>
</feature>
<evidence type="ECO:0000256" key="1">
    <source>
        <dbReference type="SAM" id="MobiDB-lite"/>
    </source>
</evidence>
<reference evidence="2" key="1">
    <citation type="journal article" date="2020" name="J. Eukaryot. Microbiol.">
        <title>De novo Sequencing, Assembly and Annotation of the Transcriptome for the Free-Living Testate Amoeba Arcella intermedia.</title>
        <authorList>
            <person name="Ribeiro G.M."/>
            <person name="Porfirio-Sousa A.L."/>
            <person name="Maurer-Alcala X.X."/>
            <person name="Katz L.A."/>
            <person name="Lahr D.J.G."/>
        </authorList>
    </citation>
    <scope>NUCLEOTIDE SEQUENCE</scope>
</reference>
<feature type="compositionally biased region" description="Polar residues" evidence="1">
    <location>
        <begin position="209"/>
        <end position="241"/>
    </location>
</feature>
<protein>
    <submittedName>
        <fullName evidence="2">Uncharacterized protein</fullName>
    </submittedName>
</protein>
<dbReference type="EMBL" id="GIBP01001126">
    <property type="protein sequence ID" value="NDV30095.1"/>
    <property type="molecule type" value="Transcribed_RNA"/>
</dbReference>
<evidence type="ECO:0000313" key="2">
    <source>
        <dbReference type="EMBL" id="NDV30095.1"/>
    </source>
</evidence>
<feature type="compositionally biased region" description="Gly residues" evidence="1">
    <location>
        <begin position="531"/>
        <end position="542"/>
    </location>
</feature>
<feature type="compositionally biased region" description="Pro residues" evidence="1">
    <location>
        <begin position="151"/>
        <end position="168"/>
    </location>
</feature>
<feature type="compositionally biased region" description="Polar residues" evidence="1">
    <location>
        <begin position="268"/>
        <end position="286"/>
    </location>
</feature>
<dbReference type="SMART" id="SM00667">
    <property type="entry name" value="LisH"/>
    <property type="match status" value="1"/>
</dbReference>
<dbReference type="PROSITE" id="PS50896">
    <property type="entry name" value="LISH"/>
    <property type="match status" value="1"/>
</dbReference>
<feature type="compositionally biased region" description="Low complexity" evidence="1">
    <location>
        <begin position="191"/>
        <end position="202"/>
    </location>
</feature>
<feature type="region of interest" description="Disordered" evidence="1">
    <location>
        <begin position="82"/>
        <end position="286"/>
    </location>
</feature>
<feature type="compositionally biased region" description="Low complexity" evidence="1">
    <location>
        <begin position="521"/>
        <end position="530"/>
    </location>
</feature>
<feature type="compositionally biased region" description="Polar residues" evidence="1">
    <location>
        <begin position="406"/>
        <end position="419"/>
    </location>
</feature>
<sequence length="657" mass="70730">MLNAYILDYLRKKNFVRTAHAFEEEAQVPTEPVLINAPEGFVLEWWTVFWDIFSARTKKPASDNAKAYVERQKEISLTGRHRRDDLNLLERGGGYLHRPRSQSRGLGPGMPHTPPQMLPGQSFNPQLVNSGYPNHSVPNPPGKSPGSPNSTAPPNPASAPSPGIPSYPHPTTGQMGANSNPATSNSPGSIQNQLQSPSNQLQSPPPYTNPGQRVARTNSAGHSNGAYSNLPLTAPQGSETMQAYAAARSGTPSSPSKTTPISGELPPNAQTQPRNSPNNTIPTDQSFTMQRNRSQGSMNNNTYVIPNNYYQNTLTGNPLIKGGRNEAVYRGAGEVAGVPKETGMEHNERRMMAERNMNYSGGPNGILPLSGQPPSPGSMQDPSMMETGDPNFHSASQGTGRKRTRATMQSVKPPNSMVPSQGPAGSVQGAGFGQAAGADFPRKTNTRRRTLSQPYVAPGMTYPPMPGQVPHDSPQQHNSPMNNELITNESPSSNNPHMKSSYATPGLSGNQQNINYGAQHTQYQYPNPGGYPYGNGTPGQYGQGPTPNYIATSQYPNQNPNQNQSQPQNQPQSQPGTPGQYPNGGPGTPGQSQNTPGTPGQYPSGMKGNGQGGMMNYLSNGQTPTPTPTQGTNIWPRTEKYTNGPFWSNTREKWKNW</sequence>
<feature type="compositionally biased region" description="Polar residues" evidence="1">
    <location>
        <begin position="473"/>
        <end position="520"/>
    </location>
</feature>
<dbReference type="InterPro" id="IPR044716">
    <property type="entry name" value="LEUNIG-like"/>
</dbReference>